<dbReference type="EMBL" id="CAJRST010036500">
    <property type="protein sequence ID" value="CAG5987647.1"/>
    <property type="molecule type" value="Genomic_DNA"/>
</dbReference>
<dbReference type="Proteomes" id="UP000677803">
    <property type="component" value="Unassembled WGS sequence"/>
</dbReference>
<dbReference type="InterPro" id="IPR043504">
    <property type="entry name" value="Peptidase_S1_PA_chymotrypsin"/>
</dbReference>
<protein>
    <submittedName>
        <fullName evidence="2">(Atlantic silverside) hypothetical protein</fullName>
    </submittedName>
</protein>
<comment type="caution">
    <text evidence="2">The sequence shown here is derived from an EMBL/GenBank/DDBJ whole genome shotgun (WGS) entry which is preliminary data.</text>
</comment>
<dbReference type="Gene3D" id="2.40.10.10">
    <property type="entry name" value="Trypsin-like serine proteases"/>
    <property type="match status" value="1"/>
</dbReference>
<dbReference type="AlphaFoldDB" id="A0A8S4BNE4"/>
<gene>
    <name evidence="2" type="ORF">MMEN_LOCUS17058</name>
</gene>
<keyword evidence="3" id="KW-1185">Reference proteome</keyword>
<accession>A0A8S4BNE4</accession>
<organism evidence="2 3">
    <name type="scientific">Menidia menidia</name>
    <name type="common">Atlantic silverside</name>
    <dbReference type="NCBI Taxonomy" id="238744"/>
    <lineage>
        <taxon>Eukaryota</taxon>
        <taxon>Metazoa</taxon>
        <taxon>Chordata</taxon>
        <taxon>Craniata</taxon>
        <taxon>Vertebrata</taxon>
        <taxon>Euteleostomi</taxon>
        <taxon>Actinopterygii</taxon>
        <taxon>Neopterygii</taxon>
        <taxon>Teleostei</taxon>
        <taxon>Neoteleostei</taxon>
        <taxon>Acanthomorphata</taxon>
        <taxon>Ovalentaria</taxon>
        <taxon>Atherinomorphae</taxon>
        <taxon>Atheriniformes</taxon>
        <taxon>Atherinopsidae</taxon>
        <taxon>Menidiinae</taxon>
        <taxon>Menidia</taxon>
    </lineage>
</organism>
<proteinExistence type="predicted"/>
<reference evidence="2" key="1">
    <citation type="submission" date="2021-05" db="EMBL/GenBank/DDBJ databases">
        <authorList>
            <person name="Tigano A."/>
        </authorList>
    </citation>
    <scope>NUCLEOTIDE SEQUENCE</scope>
</reference>
<feature type="region of interest" description="Disordered" evidence="1">
    <location>
        <begin position="1"/>
        <end position="33"/>
    </location>
</feature>
<dbReference type="InterPro" id="IPR009003">
    <property type="entry name" value="Peptidase_S1_PA"/>
</dbReference>
<evidence type="ECO:0000256" key="1">
    <source>
        <dbReference type="SAM" id="MobiDB-lite"/>
    </source>
</evidence>
<evidence type="ECO:0000313" key="2">
    <source>
        <dbReference type="EMBL" id="CAG5987647.1"/>
    </source>
</evidence>
<dbReference type="SUPFAM" id="SSF50494">
    <property type="entry name" value="Trypsin-like serine proteases"/>
    <property type="match status" value="1"/>
</dbReference>
<name>A0A8S4BNE4_9TELE</name>
<dbReference type="OrthoDB" id="93664at2759"/>
<sequence length="96" mass="10909">MLGCLEAHKAPSIKSPKKWPQPPQPQHACQGDSPLVTRYRRTWFLSGVESLEKGWAQENSYGVYAQISSFLGWLDGGPHPLFIYKPKKIIFLNLKI</sequence>
<evidence type="ECO:0000313" key="3">
    <source>
        <dbReference type="Proteomes" id="UP000677803"/>
    </source>
</evidence>